<protein>
    <submittedName>
        <fullName evidence="2">AraC family transcriptional regulator</fullName>
    </submittedName>
</protein>
<dbReference type="Proteomes" id="UP001242368">
    <property type="component" value="Unassembled WGS sequence"/>
</dbReference>
<feature type="domain" description="HTH araC/xylS-type" evidence="1">
    <location>
        <begin position="233"/>
        <end position="326"/>
    </location>
</feature>
<dbReference type="PANTHER" id="PTHR47893">
    <property type="entry name" value="REGULATORY PROTEIN PCHR"/>
    <property type="match status" value="1"/>
</dbReference>
<reference evidence="3" key="1">
    <citation type="journal article" date="2019" name="Int. J. Syst. Evol. Microbiol.">
        <title>The Global Catalogue of Microorganisms (GCM) 10K type strain sequencing project: providing services to taxonomists for standard genome sequencing and annotation.</title>
        <authorList>
            <consortium name="The Broad Institute Genomics Platform"/>
            <consortium name="The Broad Institute Genome Sequencing Center for Infectious Disease"/>
            <person name="Wu L."/>
            <person name="Ma J."/>
        </authorList>
    </citation>
    <scope>NUCLEOTIDE SEQUENCE [LARGE SCALE GENOMIC DNA]</scope>
    <source>
        <strain evidence="3">CECT 7184</strain>
    </source>
</reference>
<dbReference type="InterPro" id="IPR018060">
    <property type="entry name" value="HTH_AraC"/>
</dbReference>
<evidence type="ECO:0000259" key="1">
    <source>
        <dbReference type="PROSITE" id="PS01124"/>
    </source>
</evidence>
<accession>A0ABT8CNG4</accession>
<evidence type="ECO:0000313" key="3">
    <source>
        <dbReference type="Proteomes" id="UP001242368"/>
    </source>
</evidence>
<proteinExistence type="predicted"/>
<dbReference type="Gene3D" id="1.10.10.60">
    <property type="entry name" value="Homeodomain-like"/>
    <property type="match status" value="1"/>
</dbReference>
<gene>
    <name evidence="2" type="ORF">QW060_01740</name>
</gene>
<organism evidence="2 3">
    <name type="scientific">Paenimyroides ceti</name>
    <dbReference type="NCBI Taxonomy" id="395087"/>
    <lineage>
        <taxon>Bacteria</taxon>
        <taxon>Pseudomonadati</taxon>
        <taxon>Bacteroidota</taxon>
        <taxon>Flavobacteriia</taxon>
        <taxon>Flavobacteriales</taxon>
        <taxon>Flavobacteriaceae</taxon>
        <taxon>Paenimyroides</taxon>
    </lineage>
</organism>
<name>A0ABT8CNG4_9FLAO</name>
<dbReference type="PROSITE" id="PS01124">
    <property type="entry name" value="HTH_ARAC_FAMILY_2"/>
    <property type="match status" value="1"/>
</dbReference>
<dbReference type="PANTHER" id="PTHR47893:SF1">
    <property type="entry name" value="REGULATORY PROTEIN PCHR"/>
    <property type="match status" value="1"/>
</dbReference>
<evidence type="ECO:0000313" key="2">
    <source>
        <dbReference type="EMBL" id="MDN3705845.1"/>
    </source>
</evidence>
<comment type="caution">
    <text evidence="2">The sequence shown here is derived from an EMBL/GenBank/DDBJ whole genome shotgun (WGS) entry which is preliminary data.</text>
</comment>
<dbReference type="EMBL" id="JAUFQU010000001">
    <property type="protein sequence ID" value="MDN3705845.1"/>
    <property type="molecule type" value="Genomic_DNA"/>
</dbReference>
<dbReference type="Pfam" id="PF12833">
    <property type="entry name" value="HTH_18"/>
    <property type="match status" value="1"/>
</dbReference>
<dbReference type="SMART" id="SM00342">
    <property type="entry name" value="HTH_ARAC"/>
    <property type="match status" value="1"/>
</dbReference>
<dbReference type="InterPro" id="IPR053142">
    <property type="entry name" value="PchR_regulatory_protein"/>
</dbReference>
<keyword evidence="3" id="KW-1185">Reference proteome</keyword>
<dbReference type="RefSeq" id="WP_290361994.1">
    <property type="nucleotide sequence ID" value="NZ_JAUFQU010000001.1"/>
</dbReference>
<sequence>MKNQEEFKHVFSLTPEWQELFVQELGAKLVENKYLYMPDGTTYNPASLTLQIIPDVMSVILIDTIVTNPAKLTRMPTDDDLWIIYYDLSNKMNTHVINGIAHKIGMDSNLGFGIVDCNIKSSYIARMNESFYSLRLLIKKDFLKQLLNIKDRESTLTDLFDENKNSMFYYSYIDSQSKIVLSALKERKLDSASYEFFLTAACYRLLTYLVDRLNSKEFDRVSLVKNEDIETIIQSQEFLLSDLTKPFIGIRELAERSNMSLSKYKAIYKHVYGTTPAKFYRNERLNLAKELLNEGIYSVNDVAELLHYENPAYFRKMYETLLKIKK</sequence>